<dbReference type="SUPFAM" id="SSF50129">
    <property type="entry name" value="GroES-like"/>
    <property type="match status" value="1"/>
</dbReference>
<organism evidence="7">
    <name type="scientific">Oxalobacter aliiformigenes</name>
    <dbReference type="NCBI Taxonomy" id="2946593"/>
    <lineage>
        <taxon>Bacteria</taxon>
        <taxon>Pseudomonadati</taxon>
        <taxon>Pseudomonadota</taxon>
        <taxon>Betaproteobacteria</taxon>
        <taxon>Burkholderiales</taxon>
        <taxon>Oxalobacteraceae</taxon>
        <taxon>Oxalobacter</taxon>
    </lineage>
</organism>
<name>A0A9E9LCV2_9BURK</name>
<evidence type="ECO:0000256" key="3">
    <source>
        <dbReference type="ARBA" id="ARBA00022833"/>
    </source>
</evidence>
<feature type="domain" description="Enoyl reductase (ER)" evidence="6">
    <location>
        <begin position="9"/>
        <end position="341"/>
    </location>
</feature>
<dbReference type="GO" id="GO:0008270">
    <property type="term" value="F:zinc ion binding"/>
    <property type="evidence" value="ECO:0007669"/>
    <property type="project" value="InterPro"/>
</dbReference>
<dbReference type="InterPro" id="IPR013149">
    <property type="entry name" value="ADH-like_C"/>
</dbReference>
<dbReference type="FunFam" id="3.40.50.720:FF:000022">
    <property type="entry name" value="Cinnamyl alcohol dehydrogenase"/>
    <property type="match status" value="1"/>
</dbReference>
<evidence type="ECO:0000259" key="6">
    <source>
        <dbReference type="SMART" id="SM00829"/>
    </source>
</evidence>
<dbReference type="Gene3D" id="3.90.180.10">
    <property type="entry name" value="Medium-chain alcohol dehydrogenases, catalytic domain"/>
    <property type="match status" value="1"/>
</dbReference>
<evidence type="ECO:0000256" key="5">
    <source>
        <dbReference type="RuleBase" id="RU361277"/>
    </source>
</evidence>
<evidence type="ECO:0000256" key="4">
    <source>
        <dbReference type="ARBA" id="ARBA00023002"/>
    </source>
</evidence>
<dbReference type="PROSITE" id="PS00059">
    <property type="entry name" value="ADH_ZINC"/>
    <property type="match status" value="1"/>
</dbReference>
<proteinExistence type="inferred from homology"/>
<dbReference type="GO" id="GO:0008106">
    <property type="term" value="F:alcohol dehydrogenase (NADP+) activity"/>
    <property type="evidence" value="ECO:0007669"/>
    <property type="project" value="UniProtKB-ARBA"/>
</dbReference>
<dbReference type="SMART" id="SM00829">
    <property type="entry name" value="PKS_ER"/>
    <property type="match status" value="1"/>
</dbReference>
<comment type="similarity">
    <text evidence="5">Belongs to the zinc-containing alcohol dehydrogenase family.</text>
</comment>
<dbReference type="InterPro" id="IPR011032">
    <property type="entry name" value="GroES-like_sf"/>
</dbReference>
<protein>
    <submittedName>
        <fullName evidence="7">NAD(P)-dependent alcohol dehydrogenase</fullName>
    </submittedName>
</protein>
<dbReference type="Pfam" id="PF00107">
    <property type="entry name" value="ADH_zinc_N"/>
    <property type="match status" value="1"/>
</dbReference>
<evidence type="ECO:0000313" key="7">
    <source>
        <dbReference type="EMBL" id="WAV90685.1"/>
    </source>
</evidence>
<reference evidence="7" key="1">
    <citation type="journal article" date="2022" name="Front. Microbiol.">
        <title>New perspectives on an old grouping: The genomic and phenotypic variability of Oxalobacter formigenes and the implications for calcium oxalate stone prevention.</title>
        <authorList>
            <person name="Chmiel J.A."/>
            <person name="Carr C."/>
            <person name="Stuivenberg G.A."/>
            <person name="Venema R."/>
            <person name="Chanyi R.M."/>
            <person name="Al K.F."/>
            <person name="Giguere D."/>
            <person name="Say H."/>
            <person name="Akouris P.P."/>
            <person name="Dominguez Romero S.A."/>
            <person name="Kwong A."/>
            <person name="Tai V."/>
            <person name="Koval S.F."/>
            <person name="Razvi H."/>
            <person name="Bjazevic J."/>
            <person name="Burton J.P."/>
        </authorList>
    </citation>
    <scope>NUCLEOTIDE SEQUENCE</scope>
    <source>
        <strain evidence="7">OxK</strain>
    </source>
</reference>
<dbReference type="Gene3D" id="3.40.50.720">
    <property type="entry name" value="NAD(P)-binding Rossmann-like Domain"/>
    <property type="match status" value="1"/>
</dbReference>
<comment type="cofactor">
    <cofactor evidence="1 5">
        <name>Zn(2+)</name>
        <dbReference type="ChEBI" id="CHEBI:29105"/>
    </cofactor>
</comment>
<dbReference type="CDD" id="cd05283">
    <property type="entry name" value="CAD1"/>
    <property type="match status" value="1"/>
</dbReference>
<keyword evidence="2 5" id="KW-0479">Metal-binding</keyword>
<dbReference type="EMBL" id="CP098251">
    <property type="protein sequence ID" value="WAV90685.1"/>
    <property type="molecule type" value="Genomic_DNA"/>
</dbReference>
<dbReference type="InterPro" id="IPR047109">
    <property type="entry name" value="CAD-like"/>
</dbReference>
<dbReference type="InterPro" id="IPR002328">
    <property type="entry name" value="ADH_Zn_CS"/>
</dbReference>
<dbReference type="InterPro" id="IPR013154">
    <property type="entry name" value="ADH-like_N"/>
</dbReference>
<accession>A0A9E9LCV2</accession>
<keyword evidence="4" id="KW-0560">Oxidoreductase</keyword>
<dbReference type="Pfam" id="PF08240">
    <property type="entry name" value="ADH_N"/>
    <property type="match status" value="1"/>
</dbReference>
<dbReference type="AlphaFoldDB" id="A0A9E9LCV2"/>
<dbReference type="SUPFAM" id="SSF51735">
    <property type="entry name" value="NAD(P)-binding Rossmann-fold domains"/>
    <property type="match status" value="1"/>
</dbReference>
<evidence type="ECO:0000256" key="2">
    <source>
        <dbReference type="ARBA" id="ARBA00022723"/>
    </source>
</evidence>
<dbReference type="InterPro" id="IPR036291">
    <property type="entry name" value="NAD(P)-bd_dom_sf"/>
</dbReference>
<gene>
    <name evidence="7" type="ORF">NB646_07460</name>
</gene>
<evidence type="ECO:0000256" key="1">
    <source>
        <dbReference type="ARBA" id="ARBA00001947"/>
    </source>
</evidence>
<sequence length="360" mass="39308">MKTFGYAAHSPDSPLVPYSFERRDLRENDVAMEVLYCGVCHSDLHMVQNDWDWTIYPIVPGHEIIGRVIATGSGVTRYKTGDAVAVGCMVDSCMECDQCRKGEEQLCREGMTGTYSAYDRITHEVTYGGYSKHLVVREEFVLRVPDGLDLSKAAPLLCAGITTYSPLRTWNVGPGSRVGVIGMGGLGHMAVKLAAGLGADVTVISRTKNKEADALAVGADRLLVSTDATAMEKAQSAFDLIIDTVPVKHDLNPYMPLLDIDGTLVIVGQVGPVSAISTVPMILGRRRIAASPIGGIRETQELLDFCAKKNILPECEMIRIDEINKAYERLKRSDVHYRFVIDMSSLTGPGENIGQNVRQD</sequence>
<dbReference type="PANTHER" id="PTHR42683">
    <property type="entry name" value="ALDEHYDE REDUCTASE"/>
    <property type="match status" value="1"/>
</dbReference>
<dbReference type="Proteomes" id="UP001164819">
    <property type="component" value="Chromosome"/>
</dbReference>
<dbReference type="RefSeq" id="WP_269315671.1">
    <property type="nucleotide sequence ID" value="NZ_CP098251.1"/>
</dbReference>
<keyword evidence="3 5" id="KW-0862">Zinc</keyword>
<dbReference type="InterPro" id="IPR020843">
    <property type="entry name" value="ER"/>
</dbReference>